<evidence type="ECO:0000256" key="13">
    <source>
        <dbReference type="SAM" id="SignalP"/>
    </source>
</evidence>
<dbReference type="Pfam" id="PF01183">
    <property type="entry name" value="Glyco_hydro_25"/>
    <property type="match status" value="1"/>
</dbReference>
<accession>A0A4Y8U0X5</accession>
<comment type="subcellular location">
    <subcellularLocation>
        <location evidence="2">Secreted</location>
    </subcellularLocation>
</comment>
<evidence type="ECO:0000256" key="11">
    <source>
        <dbReference type="ARBA" id="ARBA00055588"/>
    </source>
</evidence>
<evidence type="ECO:0000256" key="12">
    <source>
        <dbReference type="SAM" id="MobiDB-lite"/>
    </source>
</evidence>
<organism evidence="14 15">
    <name type="scientific">Glutamicibacter arilaitensis</name>
    <dbReference type="NCBI Taxonomy" id="256701"/>
    <lineage>
        <taxon>Bacteria</taxon>
        <taxon>Bacillati</taxon>
        <taxon>Actinomycetota</taxon>
        <taxon>Actinomycetes</taxon>
        <taxon>Micrococcales</taxon>
        <taxon>Micrococcaceae</taxon>
        <taxon>Glutamicibacter</taxon>
    </lineage>
</organism>
<name>A0A4Y8U0X5_9MICC</name>
<dbReference type="Proteomes" id="UP000297638">
    <property type="component" value="Unassembled WGS sequence"/>
</dbReference>
<dbReference type="Gene3D" id="3.40.50.12090">
    <property type="match status" value="2"/>
</dbReference>
<feature type="chain" id="PRO_5038993310" description="lysozyme" evidence="13">
    <location>
        <begin position="27"/>
        <end position="739"/>
    </location>
</feature>
<evidence type="ECO:0000256" key="2">
    <source>
        <dbReference type="ARBA" id="ARBA00004613"/>
    </source>
</evidence>
<evidence type="ECO:0000256" key="7">
    <source>
        <dbReference type="ARBA" id="ARBA00022638"/>
    </source>
</evidence>
<dbReference type="GO" id="GO:0005576">
    <property type="term" value="C:extracellular region"/>
    <property type="evidence" value="ECO:0007669"/>
    <property type="project" value="UniProtKB-SubCell"/>
</dbReference>
<keyword evidence="9" id="KW-1015">Disulfide bond</keyword>
<keyword evidence="8" id="KW-0378">Hydrolase</keyword>
<dbReference type="SMART" id="SM00641">
    <property type="entry name" value="Glyco_25"/>
    <property type="match status" value="1"/>
</dbReference>
<evidence type="ECO:0000256" key="8">
    <source>
        <dbReference type="ARBA" id="ARBA00022801"/>
    </source>
</evidence>
<dbReference type="GO" id="GO:0016998">
    <property type="term" value="P:cell wall macromolecule catabolic process"/>
    <property type="evidence" value="ECO:0007669"/>
    <property type="project" value="InterPro"/>
</dbReference>
<dbReference type="InterPro" id="IPR002053">
    <property type="entry name" value="Glyco_hydro_25"/>
</dbReference>
<evidence type="ECO:0000256" key="6">
    <source>
        <dbReference type="ARBA" id="ARBA00022529"/>
    </source>
</evidence>
<dbReference type="GO" id="GO:0031640">
    <property type="term" value="P:killing of cells of another organism"/>
    <property type="evidence" value="ECO:0007669"/>
    <property type="project" value="UniProtKB-KW"/>
</dbReference>
<dbReference type="InterPro" id="IPR051922">
    <property type="entry name" value="Bact_Sporulation_Assoc"/>
</dbReference>
<dbReference type="PROSITE" id="PS51904">
    <property type="entry name" value="GLYCOSYL_HYDROL_F25_2"/>
    <property type="match status" value="1"/>
</dbReference>
<dbReference type="SUPFAM" id="SSF51445">
    <property type="entry name" value="(Trans)glycosidases"/>
    <property type="match status" value="1"/>
</dbReference>
<comment type="caution">
    <text evidence="14">The sequence shown here is derived from an EMBL/GenBank/DDBJ whole genome shotgun (WGS) entry which is preliminary data.</text>
</comment>
<evidence type="ECO:0000313" key="14">
    <source>
        <dbReference type="EMBL" id="TFH57409.1"/>
    </source>
</evidence>
<gene>
    <name evidence="14" type="ORF">EXY26_10605</name>
</gene>
<dbReference type="Gene3D" id="3.20.20.80">
    <property type="entry name" value="Glycosidases"/>
    <property type="match status" value="1"/>
</dbReference>
<dbReference type="EMBL" id="SPDS01000001">
    <property type="protein sequence ID" value="TFH57409.1"/>
    <property type="molecule type" value="Genomic_DNA"/>
</dbReference>
<dbReference type="InterPro" id="IPR017853">
    <property type="entry name" value="GH"/>
</dbReference>
<sequence length="739" mass="79040">MPAIRTRRSKALSIAVIAALSIPLSAGPGFASPTEEPSAQTVQSPSPTATVADAPEPSSTPSPEAEATGTSTSEVESEAPAPSAPVAIATPAAEEISKALSKDDDLSKKERVQLADKALAEMELEHLDAQLGQGAKRIAETGDATIPTMDELADLAKLSSNDSATSVPFQVGAPASLDELRTWRPPGTLGIDVSRHQGDVNWSTAKANGARFAYIKATQSWPSSLYKDPKFSQNYTKSRNAGLIRGAYHFAMPAHSSGAVQAREFMANGGGWTNDGYTMPPLLDIEWNPYNKTAYPQGKGDMCYGMTPSQLVTWIKDFGNTVKAKTGRLPMIYTAQSWWDECTGDSVAFKSWPLHVSIFPTADVAKNPRELPEGWTTFNVWQYSSNSNMLGSTKNVDANVWNGDLTSLRDFAKNRRSTQYKLTTSYFGNMDVWPTRLGPSRMSGANRYGTPVAISKRTFPYGAKTVVVASGEHFADALSVTSLANRHNAPLLLTKQAYLPSSVAAEIKRLNPSRIIIAGGPTAVSSKTFTQLKKYAPVSREAGNTRYGTSAEIATNWSSAKNVFVASGRSFPDALSMAAVAADRKAPLLLSSKKYVPSTILKQLKRLNPSTVYLAGGPLAISRNAENEIRKALPNARIARYGGETRYDTSAVIAKAFWPNGAQRQFIANGKSFPDGLSGAVAAGYNGAPMLLAKKSCLPKSIGSALTGMEGWTNVLIGGPLVLDETVAYRNDGTLNTCS</sequence>
<evidence type="ECO:0000256" key="10">
    <source>
        <dbReference type="ARBA" id="ARBA00023295"/>
    </source>
</evidence>
<evidence type="ECO:0000256" key="4">
    <source>
        <dbReference type="ARBA" id="ARBA00012732"/>
    </source>
</evidence>
<dbReference type="PANTHER" id="PTHR30032">
    <property type="entry name" value="N-ACETYLMURAMOYL-L-ALANINE AMIDASE-RELATED"/>
    <property type="match status" value="1"/>
</dbReference>
<comment type="catalytic activity">
    <reaction evidence="1">
        <text>Hydrolysis of (1-&gt;4)-beta-linkages between N-acetylmuramic acid and N-acetyl-D-glucosamine residues in a peptidoglycan and between N-acetyl-D-glucosamine residues in chitodextrins.</text>
        <dbReference type="EC" id="3.2.1.17"/>
    </reaction>
</comment>
<evidence type="ECO:0000256" key="9">
    <source>
        <dbReference type="ARBA" id="ARBA00023157"/>
    </source>
</evidence>
<dbReference type="EC" id="3.2.1.17" evidence="4"/>
<dbReference type="InterPro" id="IPR007253">
    <property type="entry name" value="Cell_wall-bd_2"/>
</dbReference>
<evidence type="ECO:0000256" key="5">
    <source>
        <dbReference type="ARBA" id="ARBA00022525"/>
    </source>
</evidence>
<dbReference type="GO" id="GO:0042742">
    <property type="term" value="P:defense response to bacterium"/>
    <property type="evidence" value="ECO:0007669"/>
    <property type="project" value="UniProtKB-KW"/>
</dbReference>
<feature type="compositionally biased region" description="Polar residues" evidence="12">
    <location>
        <begin position="35"/>
        <end position="49"/>
    </location>
</feature>
<dbReference type="Pfam" id="PF04122">
    <property type="entry name" value="CW_binding_2"/>
    <property type="match status" value="3"/>
</dbReference>
<evidence type="ECO:0000256" key="3">
    <source>
        <dbReference type="ARBA" id="ARBA00010646"/>
    </source>
</evidence>
<comment type="similarity">
    <text evidence="3">Belongs to the glycosyl hydrolase 25 family.</text>
</comment>
<dbReference type="AlphaFoldDB" id="A0A4Y8U0X5"/>
<proteinExistence type="inferred from homology"/>
<feature type="compositionally biased region" description="Low complexity" evidence="12">
    <location>
        <begin position="54"/>
        <end position="86"/>
    </location>
</feature>
<comment type="function">
    <text evidence="11">This enzyme has both lysozyme (acetylmuramidase) and diacetylmuramidase activities.</text>
</comment>
<evidence type="ECO:0000256" key="1">
    <source>
        <dbReference type="ARBA" id="ARBA00000632"/>
    </source>
</evidence>
<feature type="region of interest" description="Disordered" evidence="12">
    <location>
        <begin position="25"/>
        <end position="86"/>
    </location>
</feature>
<keyword evidence="10" id="KW-0326">Glycosidase</keyword>
<keyword evidence="13" id="KW-0732">Signal</keyword>
<keyword evidence="6" id="KW-0929">Antimicrobial</keyword>
<dbReference type="FunFam" id="3.20.20.80:FF:000060">
    <property type="entry name" value="Lysozyme M1"/>
    <property type="match status" value="1"/>
</dbReference>
<evidence type="ECO:0000313" key="15">
    <source>
        <dbReference type="Proteomes" id="UP000297638"/>
    </source>
</evidence>
<keyword evidence="7" id="KW-0081">Bacteriolytic enzyme</keyword>
<dbReference type="InterPro" id="IPR018077">
    <property type="entry name" value="Glyco_hydro_fam25_subgr"/>
</dbReference>
<reference evidence="14 15" key="1">
    <citation type="submission" date="2019-03" db="EMBL/GenBank/DDBJ databases">
        <title>Glutamicibacter sp. LJH19 genome.</title>
        <authorList>
            <person name="Sinai Borker S."/>
            <person name="Kumar R."/>
        </authorList>
    </citation>
    <scope>NUCLEOTIDE SEQUENCE [LARGE SCALE GENOMIC DNA]</scope>
    <source>
        <strain evidence="14 15">LJH19</strain>
    </source>
</reference>
<feature type="signal peptide" evidence="13">
    <location>
        <begin position="1"/>
        <end position="26"/>
    </location>
</feature>
<dbReference type="GO" id="GO:0003796">
    <property type="term" value="F:lysozyme activity"/>
    <property type="evidence" value="ECO:0007669"/>
    <property type="project" value="UniProtKB-EC"/>
</dbReference>
<dbReference type="GO" id="GO:0009253">
    <property type="term" value="P:peptidoglycan catabolic process"/>
    <property type="evidence" value="ECO:0007669"/>
    <property type="project" value="InterPro"/>
</dbReference>
<protein>
    <recommendedName>
        <fullName evidence="4">lysozyme</fullName>
        <ecNumber evidence="4">3.2.1.17</ecNumber>
    </recommendedName>
</protein>
<keyword evidence="5" id="KW-0964">Secreted</keyword>
<dbReference type="PANTHER" id="PTHR30032:SF8">
    <property type="entry name" value="GERMINATION-SPECIFIC N-ACETYLMURAMOYL-L-ALANINE AMIDASE"/>
    <property type="match status" value="1"/>
</dbReference>